<protein>
    <recommendedName>
        <fullName evidence="4">Peptidase S1 domain-containing protein</fullName>
    </recommendedName>
</protein>
<dbReference type="InterPro" id="IPR009003">
    <property type="entry name" value="Peptidase_S1_PA"/>
</dbReference>
<dbReference type="Pfam" id="PF00089">
    <property type="entry name" value="Trypsin"/>
    <property type="match status" value="1"/>
</dbReference>
<dbReference type="PRINTS" id="PR00722">
    <property type="entry name" value="CHYMOTRYPSIN"/>
</dbReference>
<feature type="chain" id="PRO_5006842847" description="Peptidase S1 domain-containing protein" evidence="3">
    <location>
        <begin position="25"/>
        <end position="293"/>
    </location>
</feature>
<keyword evidence="3" id="KW-0732">Signal</keyword>
<dbReference type="Proteomes" id="UP000065151">
    <property type="component" value="Chromosome"/>
</dbReference>
<dbReference type="InterPro" id="IPR051333">
    <property type="entry name" value="CLIP_Serine_Protease"/>
</dbReference>
<feature type="domain" description="Peptidase S1" evidence="4">
    <location>
        <begin position="24"/>
        <end position="281"/>
    </location>
</feature>
<dbReference type="EMBL" id="CP013747">
    <property type="protein sequence ID" value="ALV42752.1"/>
    <property type="molecule type" value="Genomic_DNA"/>
</dbReference>
<dbReference type="STRING" id="121292.AU252_17630"/>
<keyword evidence="2" id="KW-0720">Serine protease</keyword>
<keyword evidence="1" id="KW-1015">Disulfide bond</keyword>
<proteinExistence type="predicted"/>
<dbReference type="GO" id="GO:0004252">
    <property type="term" value="F:serine-type endopeptidase activity"/>
    <property type="evidence" value="ECO:0007669"/>
    <property type="project" value="InterPro"/>
</dbReference>
<evidence type="ECO:0000256" key="1">
    <source>
        <dbReference type="ARBA" id="ARBA00023157"/>
    </source>
</evidence>
<dbReference type="InterPro" id="IPR001254">
    <property type="entry name" value="Trypsin_dom"/>
</dbReference>
<dbReference type="InterPro" id="IPR033116">
    <property type="entry name" value="TRYPSIN_SER"/>
</dbReference>
<dbReference type="PROSITE" id="PS00134">
    <property type="entry name" value="TRYPSIN_HIS"/>
    <property type="match status" value="1"/>
</dbReference>
<dbReference type="GO" id="GO:0006508">
    <property type="term" value="P:proteolysis"/>
    <property type="evidence" value="ECO:0007669"/>
    <property type="project" value="UniProtKB-KW"/>
</dbReference>
<reference evidence="5 6" key="1">
    <citation type="submission" date="2015-12" db="EMBL/GenBank/DDBJ databases">
        <authorList>
            <person name="Shamseldin A."/>
            <person name="Moawad H."/>
            <person name="Abd El-Rahim W.M."/>
            <person name="Sadowsky M.J."/>
        </authorList>
    </citation>
    <scope>NUCLEOTIDE SEQUENCE [LARGE SCALE GENOMIC DNA]</scope>
    <source>
        <strain evidence="5 6">Ar51</strain>
    </source>
</reference>
<dbReference type="PANTHER" id="PTHR24260">
    <property type="match status" value="1"/>
</dbReference>
<dbReference type="InterPro" id="IPR043504">
    <property type="entry name" value="Peptidase_S1_PA_chymotrypsin"/>
</dbReference>
<keyword evidence="2" id="KW-0645">Protease</keyword>
<name>A0A0U3PBB8_9MICC</name>
<dbReference type="RefSeq" id="WP_058931832.1">
    <property type="nucleotide sequence ID" value="NZ_CP013747.1"/>
</dbReference>
<dbReference type="PROSITE" id="PS00135">
    <property type="entry name" value="TRYPSIN_SER"/>
    <property type="match status" value="1"/>
</dbReference>
<evidence type="ECO:0000259" key="4">
    <source>
        <dbReference type="PROSITE" id="PS50240"/>
    </source>
</evidence>
<dbReference type="PROSITE" id="PS50240">
    <property type="entry name" value="TRYPSIN_DOM"/>
    <property type="match status" value="1"/>
</dbReference>
<dbReference type="AlphaFoldDB" id="A0A0U3PBB8"/>
<accession>A0A0U3PBB8</accession>
<organism evidence="5">
    <name type="scientific">Pseudarthrobacter sulfonivorans</name>
    <dbReference type="NCBI Taxonomy" id="121292"/>
    <lineage>
        <taxon>Bacteria</taxon>
        <taxon>Bacillati</taxon>
        <taxon>Actinomycetota</taxon>
        <taxon>Actinomycetes</taxon>
        <taxon>Micrococcales</taxon>
        <taxon>Micrococcaceae</taxon>
        <taxon>Pseudarthrobacter</taxon>
    </lineage>
</organism>
<dbReference type="SMART" id="SM00020">
    <property type="entry name" value="Tryp_SPc"/>
    <property type="match status" value="1"/>
</dbReference>
<dbReference type="KEGG" id="psul:AU252_17630"/>
<dbReference type="InterPro" id="IPR001314">
    <property type="entry name" value="Peptidase_S1A"/>
</dbReference>
<evidence type="ECO:0000256" key="3">
    <source>
        <dbReference type="SAM" id="SignalP"/>
    </source>
</evidence>
<dbReference type="Gene3D" id="2.40.10.10">
    <property type="entry name" value="Trypsin-like serine proteases"/>
    <property type="match status" value="1"/>
</dbReference>
<gene>
    <name evidence="5" type="ORF">AU252_17630</name>
</gene>
<sequence>MRKLLAGIVVACALAVGNSTPATAITGDYVEDFEHPFVGMVVFYDETGGFSHICSGSLLTPTVFLTAGHCTGGATTARVYFQQDAGVNYDPLTQIDPITGFPHTCADGTLGTQCATSDELYNFGFDDFAGFPNTRDAGIVVLAQPILLDEYGSLATAGSLDRLATARGQQSVTFTSSGYGVNEISPVHETFSAERLMAQSRLTNLKSALTGGFNLQTNGNGAGRGGTCLGDSGGPVFYGGFTSNNIVAVTSFGLAPWCRGTDFSYRTDTVAVIEWIKSVVGEDKFAQINFVEI</sequence>
<evidence type="ECO:0000256" key="2">
    <source>
        <dbReference type="RuleBase" id="RU363034"/>
    </source>
</evidence>
<evidence type="ECO:0000313" key="5">
    <source>
        <dbReference type="EMBL" id="ALV42752.1"/>
    </source>
</evidence>
<feature type="signal peptide" evidence="3">
    <location>
        <begin position="1"/>
        <end position="24"/>
    </location>
</feature>
<dbReference type="SUPFAM" id="SSF50494">
    <property type="entry name" value="Trypsin-like serine proteases"/>
    <property type="match status" value="1"/>
</dbReference>
<dbReference type="InterPro" id="IPR018114">
    <property type="entry name" value="TRYPSIN_HIS"/>
</dbReference>
<keyword evidence="2" id="KW-0378">Hydrolase</keyword>
<dbReference type="PANTHER" id="PTHR24260:SF136">
    <property type="entry name" value="GH08193P-RELATED"/>
    <property type="match status" value="1"/>
</dbReference>
<evidence type="ECO:0000313" key="6">
    <source>
        <dbReference type="Proteomes" id="UP000065151"/>
    </source>
</evidence>